<name>X0RFL5_9ZZZZ</name>
<dbReference type="Pfam" id="PF00583">
    <property type="entry name" value="Acetyltransf_1"/>
    <property type="match status" value="1"/>
</dbReference>
<feature type="non-terminal residue" evidence="2">
    <location>
        <position position="118"/>
    </location>
</feature>
<proteinExistence type="predicted"/>
<dbReference type="InterPro" id="IPR000182">
    <property type="entry name" value="GNAT_dom"/>
</dbReference>
<dbReference type="InterPro" id="IPR016181">
    <property type="entry name" value="Acyl_CoA_acyltransferase"/>
</dbReference>
<reference evidence="2" key="1">
    <citation type="journal article" date="2014" name="Front. Microbiol.">
        <title>High frequency of phylogenetically diverse reductive dehalogenase-homologous genes in deep subseafloor sedimentary metagenomes.</title>
        <authorList>
            <person name="Kawai M."/>
            <person name="Futagami T."/>
            <person name="Toyoda A."/>
            <person name="Takaki Y."/>
            <person name="Nishi S."/>
            <person name="Hori S."/>
            <person name="Arai W."/>
            <person name="Tsubouchi T."/>
            <person name="Morono Y."/>
            <person name="Uchiyama I."/>
            <person name="Ito T."/>
            <person name="Fujiyama A."/>
            <person name="Inagaki F."/>
            <person name="Takami H."/>
        </authorList>
    </citation>
    <scope>NUCLEOTIDE SEQUENCE</scope>
    <source>
        <strain evidence="2">Expedition CK06-06</strain>
    </source>
</reference>
<dbReference type="Gene3D" id="3.40.630.30">
    <property type="match status" value="1"/>
</dbReference>
<accession>X0RFL5</accession>
<organism evidence="2">
    <name type="scientific">marine sediment metagenome</name>
    <dbReference type="NCBI Taxonomy" id="412755"/>
    <lineage>
        <taxon>unclassified sequences</taxon>
        <taxon>metagenomes</taxon>
        <taxon>ecological metagenomes</taxon>
    </lineage>
</organism>
<dbReference type="PROSITE" id="PS51186">
    <property type="entry name" value="GNAT"/>
    <property type="match status" value="1"/>
</dbReference>
<feature type="domain" description="N-acetyltransferase" evidence="1">
    <location>
        <begin position="11"/>
        <end position="118"/>
    </location>
</feature>
<comment type="caution">
    <text evidence="2">The sequence shown here is derived from an EMBL/GenBank/DDBJ whole genome shotgun (WGS) entry which is preliminary data.</text>
</comment>
<dbReference type="SUPFAM" id="SSF55729">
    <property type="entry name" value="Acyl-CoA N-acyltransferases (Nat)"/>
    <property type="match status" value="1"/>
</dbReference>
<sequence length="118" mass="12921">MSDVTGPRGTISIRAMSEEDLEGILYIEREARGSSRAATYAPVPDSCIGGEVDNSIVAEDDGRIVGFVLGRIVRSPVELSDVAWIELIGILPGYQRRGIGRRMVEAWKDRCSQKGIKK</sequence>
<dbReference type="AlphaFoldDB" id="X0RFL5"/>
<evidence type="ECO:0000259" key="1">
    <source>
        <dbReference type="PROSITE" id="PS51186"/>
    </source>
</evidence>
<dbReference type="GO" id="GO:0016747">
    <property type="term" value="F:acyltransferase activity, transferring groups other than amino-acyl groups"/>
    <property type="evidence" value="ECO:0007669"/>
    <property type="project" value="InterPro"/>
</dbReference>
<protein>
    <recommendedName>
        <fullName evidence="1">N-acetyltransferase domain-containing protein</fullName>
    </recommendedName>
</protein>
<evidence type="ECO:0000313" key="2">
    <source>
        <dbReference type="EMBL" id="GAF67548.1"/>
    </source>
</evidence>
<dbReference type="CDD" id="cd04301">
    <property type="entry name" value="NAT_SF"/>
    <property type="match status" value="1"/>
</dbReference>
<dbReference type="EMBL" id="BARS01007586">
    <property type="protein sequence ID" value="GAF67548.1"/>
    <property type="molecule type" value="Genomic_DNA"/>
</dbReference>
<gene>
    <name evidence="2" type="ORF">S01H1_14563</name>
</gene>